<dbReference type="RefSeq" id="WP_119359093.1">
    <property type="nucleotide sequence ID" value="NZ_QWKZ01000007.1"/>
</dbReference>
<accession>A0A399EZR9</accession>
<evidence type="ECO:0000256" key="1">
    <source>
        <dbReference type="SAM" id="SignalP"/>
    </source>
</evidence>
<dbReference type="EMBL" id="QWKZ01000007">
    <property type="protein sequence ID" value="RIH89190.1"/>
    <property type="molecule type" value="Genomic_DNA"/>
</dbReference>
<gene>
    <name evidence="2" type="ORF">Mlute_00397</name>
</gene>
<feature type="signal peptide" evidence="1">
    <location>
        <begin position="1"/>
        <end position="23"/>
    </location>
</feature>
<proteinExistence type="predicted"/>
<evidence type="ECO:0000313" key="2">
    <source>
        <dbReference type="EMBL" id="RIH89190.1"/>
    </source>
</evidence>
<dbReference type="AlphaFoldDB" id="A0A399EZR9"/>
<organism evidence="2 3">
    <name type="scientific">Meiothermus luteus</name>
    <dbReference type="NCBI Taxonomy" id="2026184"/>
    <lineage>
        <taxon>Bacteria</taxon>
        <taxon>Thermotogati</taxon>
        <taxon>Deinococcota</taxon>
        <taxon>Deinococci</taxon>
        <taxon>Thermales</taxon>
        <taxon>Thermaceae</taxon>
        <taxon>Meiothermus</taxon>
    </lineage>
</organism>
<feature type="chain" id="PRO_5017196271" evidence="1">
    <location>
        <begin position="24"/>
        <end position="149"/>
    </location>
</feature>
<keyword evidence="3" id="KW-1185">Reference proteome</keyword>
<evidence type="ECO:0000313" key="3">
    <source>
        <dbReference type="Proteomes" id="UP000265800"/>
    </source>
</evidence>
<dbReference type="Proteomes" id="UP000265800">
    <property type="component" value="Unassembled WGS sequence"/>
</dbReference>
<protein>
    <submittedName>
        <fullName evidence="2">Uncharacterized protein</fullName>
    </submittedName>
</protein>
<comment type="caution">
    <text evidence="2">The sequence shown here is derived from an EMBL/GenBank/DDBJ whole genome shotgun (WGS) entry which is preliminary data.</text>
</comment>
<sequence>MKGKLVVALALALCPVLLPFGKAGSGGNACDLVTKKEVEEVIGQTIDIVEVQPGYGNCIYYTKEKLLDEILKIPVVTVGYTRSDVQERWNSWSSMPKSETIKGLGDGALWSPTYGFFVCKFKGGLLMISVQNKDMAIKLAKKALGRIKP</sequence>
<keyword evidence="1" id="KW-0732">Signal</keyword>
<reference evidence="2 3" key="1">
    <citation type="submission" date="2018-08" db="EMBL/GenBank/DDBJ databases">
        <title>Meiothermus luteus KCTC 52599 genome sequencing project.</title>
        <authorList>
            <person name="Da Costa M.S."/>
            <person name="Albuquerque L."/>
            <person name="Raposo P."/>
            <person name="Froufe H.J.C."/>
            <person name="Barroso C.S."/>
            <person name="Egas C."/>
        </authorList>
    </citation>
    <scope>NUCLEOTIDE SEQUENCE [LARGE SCALE GENOMIC DNA]</scope>
    <source>
        <strain evidence="2 3">KCTC 52599</strain>
    </source>
</reference>
<name>A0A399EZR9_9DEIN</name>
<dbReference type="OrthoDB" id="9788607at2"/>